<organism evidence="2 3">
    <name type="scientific">Caenorhabditis nigoni</name>
    <dbReference type="NCBI Taxonomy" id="1611254"/>
    <lineage>
        <taxon>Eukaryota</taxon>
        <taxon>Metazoa</taxon>
        <taxon>Ecdysozoa</taxon>
        <taxon>Nematoda</taxon>
        <taxon>Chromadorea</taxon>
        <taxon>Rhabditida</taxon>
        <taxon>Rhabditina</taxon>
        <taxon>Rhabditomorpha</taxon>
        <taxon>Rhabditoidea</taxon>
        <taxon>Rhabditidae</taxon>
        <taxon>Peloderinae</taxon>
        <taxon>Caenorhabditis</taxon>
    </lineage>
</organism>
<feature type="compositionally biased region" description="Polar residues" evidence="1">
    <location>
        <begin position="537"/>
        <end position="577"/>
    </location>
</feature>
<feature type="region of interest" description="Disordered" evidence="1">
    <location>
        <begin position="684"/>
        <end position="709"/>
    </location>
</feature>
<keyword evidence="3" id="KW-1185">Reference proteome</keyword>
<feature type="compositionally biased region" description="Basic and acidic residues" evidence="1">
    <location>
        <begin position="513"/>
        <end position="536"/>
    </location>
</feature>
<feature type="region of interest" description="Disordered" evidence="1">
    <location>
        <begin position="828"/>
        <end position="857"/>
    </location>
</feature>
<feature type="compositionally biased region" description="Basic and acidic residues" evidence="1">
    <location>
        <begin position="53"/>
        <end position="67"/>
    </location>
</feature>
<evidence type="ECO:0000256" key="1">
    <source>
        <dbReference type="SAM" id="MobiDB-lite"/>
    </source>
</evidence>
<sequence length="857" mass="95307">MENNRPSRKKYDEDAPMSEDDTLYVTAPDQPGQITINLEKDTKRKITIISEVEAPKRPRRGSVDLRRQAIVNNAIRSSQSTASSRSRSRSRSRGPTRRSTSRGRSRSRSRGRARSTPRNRSRSARPTTRSRSRSRSLSTSRRSPKKVSREKLIVKDQKESAPDSSLPKLPKDDLTHSLRLPTHLCQRSIVGRKGTAPPECIQLPSPLFILTEQQVTGASEKKTVQFVTKILLTSHKLSHDDRKKLYAEMVEAEYVGTSRSSKDLVKSSDDEPDEDFQLKIYYSAKGVYIHSVQNVIKVRNGKSSKITEEKSYHNICKTKIIGDQGKSIEGFLNVTCSETVSVVNQNYSRSENFKIGLKDSNVIGNCTVNAIKVTFDPTKTSGFKEVIKFDNKNIGLDIFHTSTAAMQTMWDHEVGSFGEEQSEYREVRFVFDDEKENKKNETPGVQVSQIVQNPKPSGSDPKSSTVSSGSTSSANTSSASNSSANSRRSRSRAKRHKAIQKALAKKSSATSKSPDRQSSKKLTRPDEEPIKSKDSTFNHSSFYHSFPEATSTPKSPSAPLNSSSILDSKGKSPQVTPEKNRRGPAVPPTKEEKHSDTEVDLDKSLTSKKSSSASRNLALMIEMKKKEEARQQEAASSMISAKPPTSPGNSSVYLYPTTGSANSTYMTAKDSTSPQGIRRVKETKVTREVREEDGKPAEINEKKEETVKEEKVKLGKRSRSVSPATPNMKRPLNNQSLVTLSAVKETHQTLEMTPIKVSEDSAPVQSTSINSGQRAFKEEVQLTMLIDKKRLHLNVNFMLLAEKQPEVEITGFRFKGQKLWEKSSEWNLSSANTTSHTKTVARQASDILGDGSGEEKK</sequence>
<feature type="compositionally biased region" description="Basic and acidic residues" evidence="1">
    <location>
        <begin position="589"/>
        <end position="605"/>
    </location>
</feature>
<dbReference type="EMBL" id="PDUG01000003">
    <property type="protein sequence ID" value="PIC42458.1"/>
    <property type="molecule type" value="Genomic_DNA"/>
</dbReference>
<protein>
    <submittedName>
        <fullName evidence="2">Uncharacterized protein</fullName>
    </submittedName>
</protein>
<evidence type="ECO:0000313" key="3">
    <source>
        <dbReference type="Proteomes" id="UP000230233"/>
    </source>
</evidence>
<feature type="region of interest" description="Disordered" evidence="1">
    <location>
        <begin position="1"/>
        <end position="33"/>
    </location>
</feature>
<dbReference type="PANTHER" id="PTHR34755">
    <property type="entry name" value="SERINE/ARGININE REPETITIVE MATRIX PROTEIN 3-RELATED"/>
    <property type="match status" value="1"/>
</dbReference>
<dbReference type="STRING" id="1611254.A0A2G5USD8"/>
<feature type="compositionally biased region" description="Polar residues" evidence="1">
    <location>
        <begin position="443"/>
        <end position="462"/>
    </location>
</feature>
<dbReference type="InterPro" id="IPR052109">
    <property type="entry name" value="SRRM_Domain-Containing"/>
</dbReference>
<dbReference type="PANTHER" id="PTHR34755:SF4">
    <property type="entry name" value="F-BOX DOMAIN-CONTAINING PROTEIN"/>
    <property type="match status" value="1"/>
</dbReference>
<accession>A0A2G5USD8</accession>
<feature type="region of interest" description="Disordered" evidence="1">
    <location>
        <begin position="51"/>
        <end position="174"/>
    </location>
</feature>
<dbReference type="AlphaFoldDB" id="A0A2G5USD8"/>
<feature type="compositionally biased region" description="Low complexity" evidence="1">
    <location>
        <begin position="76"/>
        <end position="85"/>
    </location>
</feature>
<gene>
    <name evidence="2" type="primary">Cni-F49C12.15</name>
    <name evidence="2" type="synonym">Cnig_chr_III.g9531</name>
    <name evidence="2" type="ORF">B9Z55_009531</name>
</gene>
<feature type="region of interest" description="Disordered" evidence="1">
    <location>
        <begin position="435"/>
        <end position="655"/>
    </location>
</feature>
<dbReference type="Proteomes" id="UP000230233">
    <property type="component" value="Chromosome III"/>
</dbReference>
<feature type="compositionally biased region" description="Low complexity" evidence="1">
    <location>
        <begin position="501"/>
        <end position="512"/>
    </location>
</feature>
<feature type="compositionally biased region" description="Basic and acidic residues" evidence="1">
    <location>
        <begin position="147"/>
        <end position="161"/>
    </location>
</feature>
<feature type="compositionally biased region" description="Polar residues" evidence="1">
    <location>
        <begin position="828"/>
        <end position="842"/>
    </location>
</feature>
<feature type="compositionally biased region" description="Basic residues" evidence="1">
    <location>
        <begin position="487"/>
        <end position="499"/>
    </location>
</feature>
<feature type="compositionally biased region" description="Low complexity" evidence="1">
    <location>
        <begin position="463"/>
        <end position="486"/>
    </location>
</feature>
<feature type="compositionally biased region" description="Basic and acidic residues" evidence="1">
    <location>
        <begin position="622"/>
        <end position="631"/>
    </location>
</feature>
<comment type="caution">
    <text evidence="2">The sequence shown here is derived from an EMBL/GenBank/DDBJ whole genome shotgun (WGS) entry which is preliminary data.</text>
</comment>
<dbReference type="OrthoDB" id="5827846at2759"/>
<evidence type="ECO:0000313" key="2">
    <source>
        <dbReference type="EMBL" id="PIC42458.1"/>
    </source>
</evidence>
<reference evidence="3" key="1">
    <citation type="submission" date="2017-10" db="EMBL/GenBank/DDBJ databases">
        <title>Rapid genome shrinkage in a self-fertile nematode reveals novel sperm competition proteins.</title>
        <authorList>
            <person name="Yin D."/>
            <person name="Schwarz E.M."/>
            <person name="Thomas C.G."/>
            <person name="Felde R.L."/>
            <person name="Korf I.F."/>
            <person name="Cutter A.D."/>
            <person name="Schartner C.M."/>
            <person name="Ralston E.J."/>
            <person name="Meyer B.J."/>
            <person name="Haag E.S."/>
        </authorList>
    </citation>
    <scope>NUCLEOTIDE SEQUENCE [LARGE SCALE GENOMIC DNA]</scope>
    <source>
        <strain evidence="3">JU1422</strain>
    </source>
</reference>
<proteinExistence type="predicted"/>
<name>A0A2G5USD8_9PELO</name>
<feature type="compositionally biased region" description="Basic residues" evidence="1">
    <location>
        <begin position="86"/>
        <end position="134"/>
    </location>
</feature>